<evidence type="ECO:0000256" key="1">
    <source>
        <dbReference type="SAM" id="MobiDB-lite"/>
    </source>
</evidence>
<accession>A0A380GQL9</accession>
<dbReference type="EMBL" id="UHDT01000001">
    <property type="protein sequence ID" value="SUM56429.1"/>
    <property type="molecule type" value="Genomic_DNA"/>
</dbReference>
<reference evidence="2 3" key="1">
    <citation type="submission" date="2018-06" db="EMBL/GenBank/DDBJ databases">
        <authorList>
            <consortium name="Pathogen Informatics"/>
            <person name="Doyle S."/>
        </authorList>
    </citation>
    <scope>NUCLEOTIDE SEQUENCE [LARGE SCALE GENOMIC DNA]</scope>
    <source>
        <strain evidence="2 3">NCTC13832</strain>
    </source>
</reference>
<proteinExistence type="predicted"/>
<evidence type="ECO:0000313" key="3">
    <source>
        <dbReference type="Proteomes" id="UP000254100"/>
    </source>
</evidence>
<feature type="region of interest" description="Disordered" evidence="1">
    <location>
        <begin position="1"/>
        <end position="32"/>
    </location>
</feature>
<gene>
    <name evidence="2" type="ORF">NCTC13832_00058</name>
</gene>
<feature type="compositionally biased region" description="Basic and acidic residues" evidence="1">
    <location>
        <begin position="1"/>
        <end position="11"/>
    </location>
</feature>
<feature type="compositionally biased region" description="Acidic residues" evidence="1">
    <location>
        <begin position="14"/>
        <end position="32"/>
    </location>
</feature>
<organism evidence="2 3">
    <name type="scientific">Staphylococcus microti</name>
    <dbReference type="NCBI Taxonomy" id="569857"/>
    <lineage>
        <taxon>Bacteria</taxon>
        <taxon>Bacillati</taxon>
        <taxon>Bacillota</taxon>
        <taxon>Bacilli</taxon>
        <taxon>Bacillales</taxon>
        <taxon>Staphylococcaceae</taxon>
        <taxon>Staphylococcus</taxon>
    </lineage>
</organism>
<dbReference type="AlphaFoldDB" id="A0A380GQL9"/>
<evidence type="ECO:0000313" key="2">
    <source>
        <dbReference type="EMBL" id="SUM56429.1"/>
    </source>
</evidence>
<protein>
    <submittedName>
        <fullName evidence="2">Uncharacterized protein</fullName>
    </submittedName>
</protein>
<sequence>MYKRIAEERAQESQYEEDDEILDYTSEDEMDE</sequence>
<dbReference type="Proteomes" id="UP000254100">
    <property type="component" value="Unassembled WGS sequence"/>
</dbReference>
<name>A0A380GQL9_9STAP</name>